<keyword evidence="3" id="KW-1185">Reference proteome</keyword>
<gene>
    <name evidence="2" type="ORF">A4U43_C07F21180</name>
</gene>
<dbReference type="AlphaFoldDB" id="A0A5P1EIV8"/>
<accession>A0A5P1EIV8</accession>
<protein>
    <submittedName>
        <fullName evidence="2">Uncharacterized protein</fullName>
    </submittedName>
</protein>
<evidence type="ECO:0000256" key="1">
    <source>
        <dbReference type="SAM" id="MobiDB-lite"/>
    </source>
</evidence>
<dbReference type="Pfam" id="PF04032">
    <property type="entry name" value="Rpr2"/>
    <property type="match status" value="1"/>
</dbReference>
<dbReference type="EMBL" id="CM007387">
    <property type="protein sequence ID" value="ONK64010.1"/>
    <property type="molecule type" value="Genomic_DNA"/>
</dbReference>
<dbReference type="OrthoDB" id="655446at2759"/>
<feature type="region of interest" description="Disordered" evidence="1">
    <location>
        <begin position="146"/>
        <end position="177"/>
    </location>
</feature>
<dbReference type="Gramene" id="ONK64010">
    <property type="protein sequence ID" value="ONK64010"/>
    <property type="gene ID" value="A4U43_C07F21180"/>
</dbReference>
<dbReference type="PANTHER" id="PTHR36072">
    <property type="entry name" value="OS01G0541600 PROTEIN"/>
    <property type="match status" value="1"/>
</dbReference>
<dbReference type="InterPro" id="IPR007175">
    <property type="entry name" value="Rpr2/Snm1/Rpp21"/>
</dbReference>
<dbReference type="Gene3D" id="6.20.50.20">
    <property type="match status" value="1"/>
</dbReference>
<dbReference type="OMA" id="ESPHDKC"/>
<proteinExistence type="predicted"/>
<reference evidence="3" key="1">
    <citation type="journal article" date="2017" name="Nat. Commun.">
        <title>The asparagus genome sheds light on the origin and evolution of a young Y chromosome.</title>
        <authorList>
            <person name="Harkess A."/>
            <person name="Zhou J."/>
            <person name="Xu C."/>
            <person name="Bowers J.E."/>
            <person name="Van der Hulst R."/>
            <person name="Ayyampalayam S."/>
            <person name="Mercati F."/>
            <person name="Riccardi P."/>
            <person name="McKain M.R."/>
            <person name="Kakrana A."/>
            <person name="Tang H."/>
            <person name="Ray J."/>
            <person name="Groenendijk J."/>
            <person name="Arikit S."/>
            <person name="Mathioni S.M."/>
            <person name="Nakano M."/>
            <person name="Shan H."/>
            <person name="Telgmann-Rauber A."/>
            <person name="Kanno A."/>
            <person name="Yue Z."/>
            <person name="Chen H."/>
            <person name="Li W."/>
            <person name="Chen Y."/>
            <person name="Xu X."/>
            <person name="Zhang Y."/>
            <person name="Luo S."/>
            <person name="Chen H."/>
            <person name="Gao J."/>
            <person name="Mao Z."/>
            <person name="Pires J.C."/>
            <person name="Luo M."/>
            <person name="Kudrna D."/>
            <person name="Wing R.A."/>
            <person name="Meyers B.C."/>
            <person name="Yi K."/>
            <person name="Kong H."/>
            <person name="Lavrijsen P."/>
            <person name="Sunseri F."/>
            <person name="Falavigna A."/>
            <person name="Ye Y."/>
            <person name="Leebens-Mack J.H."/>
            <person name="Chen G."/>
        </authorList>
    </citation>
    <scope>NUCLEOTIDE SEQUENCE [LARGE SCALE GENOMIC DNA]</scope>
    <source>
        <strain evidence="3">cv. DH0086</strain>
    </source>
</reference>
<evidence type="ECO:0000313" key="3">
    <source>
        <dbReference type="Proteomes" id="UP000243459"/>
    </source>
</evidence>
<feature type="compositionally biased region" description="Polar residues" evidence="1">
    <location>
        <begin position="227"/>
        <end position="244"/>
    </location>
</feature>
<feature type="compositionally biased region" description="Basic and acidic residues" evidence="1">
    <location>
        <begin position="162"/>
        <end position="176"/>
    </location>
</feature>
<organism evidence="2 3">
    <name type="scientific">Asparagus officinalis</name>
    <name type="common">Garden asparagus</name>
    <dbReference type="NCBI Taxonomy" id="4686"/>
    <lineage>
        <taxon>Eukaryota</taxon>
        <taxon>Viridiplantae</taxon>
        <taxon>Streptophyta</taxon>
        <taxon>Embryophyta</taxon>
        <taxon>Tracheophyta</taxon>
        <taxon>Spermatophyta</taxon>
        <taxon>Magnoliopsida</taxon>
        <taxon>Liliopsida</taxon>
        <taxon>Asparagales</taxon>
        <taxon>Asparagaceae</taxon>
        <taxon>Asparagoideae</taxon>
        <taxon>Asparagus</taxon>
    </lineage>
</organism>
<sequence>MDKKRKKGGKIMNTQAIRGATLREENTGKKRVDVSSMLRMEHLQRLSTWAGVEAGIPPLGALFGHRLAANAEAEGVPLDPSTFVCRRCESILQPGSNCTVRIEKSKKKKHRKKAQVPSQNNVVYKCHFCSHPNLMRGTQKGYIKSLLPSKPKSETNSTKTRNSSERELGNKEKTDQNVKVPLTIGKCECPREVSVEMSPLTPLEMLANSSKKKRKRNLSASNKDSSTKSTPVTSNCGEGTTVSSSKRKRKGWTSLKKIAESNEAKNSQSISNFAIPFLLQMAK</sequence>
<evidence type="ECO:0000313" key="2">
    <source>
        <dbReference type="EMBL" id="ONK64010.1"/>
    </source>
</evidence>
<dbReference type="PANTHER" id="PTHR36072:SF2">
    <property type="entry name" value="OS01G0531000 PROTEIN"/>
    <property type="match status" value="1"/>
</dbReference>
<name>A0A5P1EIV8_ASPOF</name>
<dbReference type="GO" id="GO:0006396">
    <property type="term" value="P:RNA processing"/>
    <property type="evidence" value="ECO:0007669"/>
    <property type="project" value="InterPro"/>
</dbReference>
<feature type="region of interest" description="Disordered" evidence="1">
    <location>
        <begin position="207"/>
        <end position="252"/>
    </location>
</feature>
<dbReference type="Proteomes" id="UP000243459">
    <property type="component" value="Chromosome 7"/>
</dbReference>